<evidence type="ECO:0008006" key="4">
    <source>
        <dbReference type="Google" id="ProtNLM"/>
    </source>
</evidence>
<organism evidence="2 3">
    <name type="scientific">Lactococcus lactis subsp. lactis</name>
    <name type="common">Streptococcus lactis</name>
    <dbReference type="NCBI Taxonomy" id="1360"/>
    <lineage>
        <taxon>Bacteria</taxon>
        <taxon>Bacillati</taxon>
        <taxon>Bacillota</taxon>
        <taxon>Bacilli</taxon>
        <taxon>Lactobacillales</taxon>
        <taxon>Streptococcaceae</taxon>
        <taxon>Lactococcus</taxon>
    </lineage>
</organism>
<dbReference type="EMBL" id="LKLN01000027">
    <property type="protein sequence ID" value="KSU06553.1"/>
    <property type="molecule type" value="Genomic_DNA"/>
</dbReference>
<dbReference type="AlphaFoldDB" id="A0A0V8CZU4"/>
<feature type="signal peptide" evidence="1">
    <location>
        <begin position="1"/>
        <end position="23"/>
    </location>
</feature>
<dbReference type="RefSeq" id="WP_058219359.1">
    <property type="nucleotide sequence ID" value="NZ_LKLN01000027.1"/>
</dbReference>
<dbReference type="Proteomes" id="UP000053058">
    <property type="component" value="Unassembled WGS sequence"/>
</dbReference>
<evidence type="ECO:0000256" key="1">
    <source>
        <dbReference type="SAM" id="SignalP"/>
    </source>
</evidence>
<accession>A0A0V8CZU4</accession>
<keyword evidence="1" id="KW-0732">Signal</keyword>
<dbReference type="PROSITE" id="PS51257">
    <property type="entry name" value="PROKAR_LIPOPROTEIN"/>
    <property type="match status" value="1"/>
</dbReference>
<reference evidence="3" key="1">
    <citation type="submission" date="2015-10" db="EMBL/GenBank/DDBJ databases">
        <title>Draft Genome Sequences of 11 Lactococcus lactis subspecies cremoris strains.</title>
        <authorList>
            <person name="Wels M."/>
            <person name="Backus L."/>
            <person name="Boekhorst J."/>
            <person name="Dijkstra A."/>
            <person name="Beerthuizen M."/>
            <person name="Kelly W."/>
            <person name="Siezen R."/>
            <person name="Bachmann H."/>
            <person name="Van Hijum S."/>
        </authorList>
    </citation>
    <scope>NUCLEOTIDE SEQUENCE [LARGE SCALE GENOMIC DNA]</scope>
    <source>
        <strain evidence="3">KF282</strain>
    </source>
</reference>
<gene>
    <name evidence="2" type="ORF">KF282_0950</name>
</gene>
<dbReference type="PATRIC" id="fig|1360.105.peg.1064"/>
<evidence type="ECO:0000313" key="2">
    <source>
        <dbReference type="EMBL" id="KSU06553.1"/>
    </source>
</evidence>
<proteinExistence type="predicted"/>
<evidence type="ECO:0000313" key="3">
    <source>
        <dbReference type="Proteomes" id="UP000053058"/>
    </source>
</evidence>
<feature type="chain" id="PRO_5039542107" description="Lipoprotein" evidence="1">
    <location>
        <begin position="24"/>
        <end position="118"/>
    </location>
</feature>
<sequence>MKKIMTTLFLLFFAIILVGCSNKSVVGTYVATDGQTLSLTSDGKVEYSDPQHDDTSTGTWTIKDNKVYIDRTNPDGVKRRQIYAEIPKGKIDSLFFKVTKESDGRGTFTEQIFTKKNN</sequence>
<name>A0A0V8CZU4_LACLL</name>
<protein>
    <recommendedName>
        <fullName evidence="4">Lipoprotein</fullName>
    </recommendedName>
</protein>
<comment type="caution">
    <text evidence="2">The sequence shown here is derived from an EMBL/GenBank/DDBJ whole genome shotgun (WGS) entry which is preliminary data.</text>
</comment>